<evidence type="ECO:0000313" key="3">
    <source>
        <dbReference type="Proteomes" id="UP000663880"/>
    </source>
</evidence>
<keyword evidence="1" id="KW-0732">Signal</keyword>
<reference evidence="2" key="1">
    <citation type="submission" date="2021-02" db="EMBL/GenBank/DDBJ databases">
        <authorList>
            <person name="Steward A R."/>
        </authorList>
    </citation>
    <scope>NUCLEOTIDE SEQUENCE</scope>
</reference>
<keyword evidence="3" id="KW-1185">Reference proteome</keyword>
<feature type="chain" id="PRO_5032581997" description="Seminal fluid protein HACP044" evidence="1">
    <location>
        <begin position="20"/>
        <end position="101"/>
    </location>
</feature>
<gene>
    <name evidence="2" type="ORF">PMACD_LOCUS13775</name>
</gene>
<sequence length="101" mass="11428">MAVYKLAVAFALIFAVAEAQRPFYAGLRPIGYPAVESSPLGNRFGEDSNAPIEARGDGNLINRIEQLPIEQRPFWYLNAKQYDELRKNPQNYPQRPNSFIG</sequence>
<evidence type="ECO:0000256" key="1">
    <source>
        <dbReference type="SAM" id="SignalP"/>
    </source>
</evidence>
<evidence type="ECO:0008006" key="4">
    <source>
        <dbReference type="Google" id="ProtNLM"/>
    </source>
</evidence>
<accession>A0A821WY35</accession>
<dbReference type="Proteomes" id="UP000663880">
    <property type="component" value="Unassembled WGS sequence"/>
</dbReference>
<protein>
    <recommendedName>
        <fullName evidence="4">Seminal fluid protein HACP044</fullName>
    </recommendedName>
</protein>
<proteinExistence type="predicted"/>
<dbReference type="EMBL" id="CAJOBZ010000062">
    <property type="protein sequence ID" value="CAF4930034.1"/>
    <property type="molecule type" value="Genomic_DNA"/>
</dbReference>
<organism evidence="2 3">
    <name type="scientific">Pieris macdunnoughi</name>
    <dbReference type="NCBI Taxonomy" id="345717"/>
    <lineage>
        <taxon>Eukaryota</taxon>
        <taxon>Metazoa</taxon>
        <taxon>Ecdysozoa</taxon>
        <taxon>Arthropoda</taxon>
        <taxon>Hexapoda</taxon>
        <taxon>Insecta</taxon>
        <taxon>Pterygota</taxon>
        <taxon>Neoptera</taxon>
        <taxon>Endopterygota</taxon>
        <taxon>Lepidoptera</taxon>
        <taxon>Glossata</taxon>
        <taxon>Ditrysia</taxon>
        <taxon>Papilionoidea</taxon>
        <taxon>Pieridae</taxon>
        <taxon>Pierinae</taxon>
        <taxon>Pieris</taxon>
    </lineage>
</organism>
<comment type="caution">
    <text evidence="2">The sequence shown here is derived from an EMBL/GenBank/DDBJ whole genome shotgun (WGS) entry which is preliminary data.</text>
</comment>
<name>A0A821WY35_9NEOP</name>
<dbReference type="OrthoDB" id="6612236at2759"/>
<dbReference type="AlphaFoldDB" id="A0A821WY35"/>
<feature type="signal peptide" evidence="1">
    <location>
        <begin position="1"/>
        <end position="19"/>
    </location>
</feature>
<evidence type="ECO:0000313" key="2">
    <source>
        <dbReference type="EMBL" id="CAF4930034.1"/>
    </source>
</evidence>